<evidence type="ECO:0000313" key="1">
    <source>
        <dbReference type="EMBL" id="CAG8608158.1"/>
    </source>
</evidence>
<organism evidence="1 2">
    <name type="scientific">Gigaspora margarita</name>
    <dbReference type="NCBI Taxonomy" id="4874"/>
    <lineage>
        <taxon>Eukaryota</taxon>
        <taxon>Fungi</taxon>
        <taxon>Fungi incertae sedis</taxon>
        <taxon>Mucoromycota</taxon>
        <taxon>Glomeromycotina</taxon>
        <taxon>Glomeromycetes</taxon>
        <taxon>Diversisporales</taxon>
        <taxon>Gigasporaceae</taxon>
        <taxon>Gigaspora</taxon>
    </lineage>
</organism>
<comment type="caution">
    <text evidence="1">The sequence shown here is derived from an EMBL/GenBank/DDBJ whole genome shotgun (WGS) entry which is preliminary data.</text>
</comment>
<sequence>MFLNHDIVLEGLLENRIRKRVKQNEQEIKLTQNENLFKKDSILEQILNRLQKIEEKQEVSIESGILYVAKHNIPFRRIPNSTKKTLSTNRKTKSLLQKDTISISKICQELKKLAKENKDQKAILALSSERALEIRLLLELINTFLFIKSFKSISDLGIIFQNQLLDKEGKRLLTWQQLKAAKGKIKAGKKAKWFSSIEDVLLQNSKNKKIKEIYQTSGPNILAPSMPLIPILTDKRKKEWHWSTKDNIKVLGYIEIEKSNSLLISEQNGEYSWLGQSKVLTVISKPLLKNNQKYILRYKDILPGKASRYNTSKPSKEESLLCSLQSVESLDNLLVMDQNFDINLVNNLVNSLDCNISSDPNTRISFPLFWSKYKVEKVTRPFLKKIFETWNGTNWKLTEPILALEPEVNNSKLDWHTYWKRIKKLKEVRCNALQKSKKLATQLKYLSGNLLVLKTLATRRPEIYSIDSCIVCNTSTSETQDHLAECSYYKTTWQNIDRFKADIQEKRRLWIKGLTSVGSFDAIKDLLNSSKITAHTIELATHIIWNGFYDFTWKDRCVKAKRKSR</sequence>
<keyword evidence="2" id="KW-1185">Reference proteome</keyword>
<gene>
    <name evidence="1" type="ORF">GMARGA_LOCUS7218</name>
</gene>
<dbReference type="EMBL" id="CAJVQB010003441">
    <property type="protein sequence ID" value="CAG8608158.1"/>
    <property type="molecule type" value="Genomic_DNA"/>
</dbReference>
<dbReference type="Proteomes" id="UP000789901">
    <property type="component" value="Unassembled WGS sequence"/>
</dbReference>
<evidence type="ECO:0000313" key="2">
    <source>
        <dbReference type="Proteomes" id="UP000789901"/>
    </source>
</evidence>
<protein>
    <submittedName>
        <fullName evidence="1">10157_t:CDS:1</fullName>
    </submittedName>
</protein>
<name>A0ABN7UK95_GIGMA</name>
<proteinExistence type="predicted"/>
<accession>A0ABN7UK95</accession>
<reference evidence="1 2" key="1">
    <citation type="submission" date="2021-06" db="EMBL/GenBank/DDBJ databases">
        <authorList>
            <person name="Kallberg Y."/>
            <person name="Tangrot J."/>
            <person name="Rosling A."/>
        </authorList>
    </citation>
    <scope>NUCLEOTIDE SEQUENCE [LARGE SCALE GENOMIC DNA]</scope>
    <source>
        <strain evidence="1 2">120-4 pot B 10/14</strain>
    </source>
</reference>